<dbReference type="eggNOG" id="COG2931">
    <property type="taxonomic scope" value="Bacteria"/>
</dbReference>
<dbReference type="OrthoDB" id="264824at2"/>
<dbReference type="KEGG" id="app:CAP2UW1_2982"/>
<dbReference type="NCBIfam" id="TIGR02595">
    <property type="entry name" value="PEP_CTERM"/>
    <property type="match status" value="1"/>
</dbReference>
<keyword evidence="1" id="KW-0812">Transmembrane</keyword>
<dbReference type="InterPro" id="IPR013424">
    <property type="entry name" value="Ice-binding_C"/>
</dbReference>
<feature type="signal peptide" evidence="2">
    <location>
        <begin position="1"/>
        <end position="26"/>
    </location>
</feature>
<dbReference type="NCBIfam" id="TIGR03382">
    <property type="entry name" value="GC_trans_RRR"/>
    <property type="match status" value="1"/>
</dbReference>
<protein>
    <recommendedName>
        <fullName evidence="3">Ice-binding protein C-terminal domain-containing protein</fullName>
    </recommendedName>
</protein>
<dbReference type="HOGENOM" id="CLU_1007750_0_0_4"/>
<gene>
    <name evidence="4" type="ordered locus">CAP2UW1_2982</name>
</gene>
<keyword evidence="2" id="KW-0732">Signal</keyword>
<dbReference type="STRING" id="522306.CAP2UW1_2982"/>
<keyword evidence="1" id="KW-0472">Membrane</keyword>
<organism evidence="4">
    <name type="scientific">Accumulibacter regalis</name>
    <dbReference type="NCBI Taxonomy" id="522306"/>
    <lineage>
        <taxon>Bacteria</taxon>
        <taxon>Pseudomonadati</taxon>
        <taxon>Pseudomonadota</taxon>
        <taxon>Betaproteobacteria</taxon>
        <taxon>Candidatus Accumulibacter</taxon>
    </lineage>
</organism>
<dbReference type="InterPro" id="IPR017756">
    <property type="entry name" value="TM_Gly-Cys-Arg_CS"/>
</dbReference>
<proteinExistence type="predicted"/>
<feature type="domain" description="Ice-binding protein C-terminal" evidence="3">
    <location>
        <begin position="234"/>
        <end position="256"/>
    </location>
</feature>
<dbReference type="InterPro" id="IPR038678">
    <property type="entry name" value="Spondin_N_sf"/>
</dbReference>
<feature type="chain" id="PRO_5002983818" description="Ice-binding protein C-terminal domain-containing protein" evidence="2">
    <location>
        <begin position="27"/>
        <end position="269"/>
    </location>
</feature>
<reference evidence="4" key="2">
    <citation type="submission" date="2009-09" db="EMBL/GenBank/DDBJ databases">
        <title>Complete sequence of chromosome of Candidatus Accumulibacter phosphatis clade IIA str. UW-1.</title>
        <authorList>
            <consortium name="US DOE Joint Genome Institute"/>
            <person name="Martin H.G."/>
            <person name="Ivanova N."/>
            <person name="Kunin V."/>
            <person name="Warnecke F."/>
            <person name="Barry K."/>
            <person name="He S."/>
            <person name="Salamov A."/>
            <person name="Szeto E."/>
            <person name="Dalin E."/>
            <person name="Pangilinan J.L."/>
            <person name="Lapidus A."/>
            <person name="Lowry S."/>
            <person name="Kyrpides N.C."/>
            <person name="McMahon K.D."/>
            <person name="Hugenholtz P."/>
        </authorList>
    </citation>
    <scope>NUCLEOTIDE SEQUENCE [LARGE SCALE GENOMIC DNA]</scope>
    <source>
        <strain evidence="4">UW-1</strain>
    </source>
</reference>
<evidence type="ECO:0000259" key="3">
    <source>
        <dbReference type="Pfam" id="PF07589"/>
    </source>
</evidence>
<dbReference type="AlphaFoldDB" id="C7RU96"/>
<evidence type="ECO:0000256" key="2">
    <source>
        <dbReference type="SAM" id="SignalP"/>
    </source>
</evidence>
<dbReference type="EMBL" id="CP001715">
    <property type="protein sequence ID" value="ACV36260.1"/>
    <property type="molecule type" value="Genomic_DNA"/>
</dbReference>
<dbReference type="InterPro" id="IPR009465">
    <property type="entry name" value="Spondin_N"/>
</dbReference>
<accession>C7RU96</accession>
<keyword evidence="1" id="KW-1133">Transmembrane helix</keyword>
<sequence precursor="true">MYHTSCTLARLTVGAAALALCATAGAAQLNVTVKVENLAPTNSISFAPLHLGFNNGSFDAFNNGETATSPIVSVAEGGSGSAWQPAFAAADPSATRGTIGGLLQPGERRSSSFLVDTMLNPFFTFAAMVVPSNDFFIGNDSPTRFRLFDAAGNLLIGSIGQKARDIWDAGSELFDPLAAAFVGNNDLRTPQNGVVSFNFAELAGFDGLTTGAGYVFASALAADSDVYRISFAVVPEPATYALMAGGLFAVGWLSRRRRGQPSASTVAPV</sequence>
<evidence type="ECO:0000313" key="4">
    <source>
        <dbReference type="EMBL" id="ACV36260.1"/>
    </source>
</evidence>
<dbReference type="Gene3D" id="2.60.40.2130">
    <property type="entry name" value="F-spondin domain"/>
    <property type="match status" value="1"/>
</dbReference>
<dbReference type="Pfam" id="PF07589">
    <property type="entry name" value="PEP-CTERM"/>
    <property type="match status" value="1"/>
</dbReference>
<feature type="transmembrane region" description="Helical" evidence="1">
    <location>
        <begin position="237"/>
        <end position="254"/>
    </location>
</feature>
<evidence type="ECO:0000256" key="1">
    <source>
        <dbReference type="SAM" id="Phobius"/>
    </source>
</evidence>
<reference evidence="4" key="1">
    <citation type="submission" date="2009-08" db="EMBL/GenBank/DDBJ databases">
        <authorList>
            <consortium name="US DOE Joint Genome Institute"/>
            <person name="Lucas S."/>
            <person name="Copeland A."/>
            <person name="Lapidus A."/>
            <person name="Glavina del Rio T."/>
            <person name="Dalin E."/>
            <person name="Tice H."/>
            <person name="Bruce D."/>
            <person name="Barry K."/>
            <person name="Pitluck S."/>
            <person name="Lowry S."/>
            <person name="Larimer F."/>
            <person name="Land M."/>
            <person name="Hauser L."/>
            <person name="Kyrpides N."/>
            <person name="Ivanova N."/>
            <person name="McMahon K.D."/>
            <person name="Hugenholtz P."/>
        </authorList>
    </citation>
    <scope>NUCLEOTIDE SEQUENCE</scope>
    <source>
        <strain evidence="4">UW-1</strain>
    </source>
</reference>
<name>C7RU96_ACCRE</name>
<dbReference type="NCBIfam" id="NF038123">
    <property type="entry name" value="NF038123_dom"/>
    <property type="match status" value="1"/>
</dbReference>